<evidence type="ECO:0000259" key="5">
    <source>
        <dbReference type="PROSITE" id="PS50893"/>
    </source>
</evidence>
<evidence type="ECO:0000256" key="1">
    <source>
        <dbReference type="ARBA" id="ARBA00022448"/>
    </source>
</evidence>
<dbReference type="EMBL" id="CP018632">
    <property type="protein sequence ID" value="ASJ76233.1"/>
    <property type="molecule type" value="Genomic_DNA"/>
</dbReference>
<dbReference type="GO" id="GO:0005524">
    <property type="term" value="F:ATP binding"/>
    <property type="evidence" value="ECO:0007669"/>
    <property type="project" value="UniProtKB-KW"/>
</dbReference>
<evidence type="ECO:0000256" key="4">
    <source>
        <dbReference type="ARBA" id="ARBA00038388"/>
    </source>
</evidence>
<dbReference type="PANTHER" id="PTHR24220">
    <property type="entry name" value="IMPORT ATP-BINDING PROTEIN"/>
    <property type="match status" value="1"/>
</dbReference>
<dbReference type="InterPro" id="IPR003439">
    <property type="entry name" value="ABC_transporter-like_ATP-bd"/>
</dbReference>
<dbReference type="Gene3D" id="3.40.50.300">
    <property type="entry name" value="P-loop containing nucleotide triphosphate hydrolases"/>
    <property type="match status" value="1"/>
</dbReference>
<keyword evidence="1" id="KW-0813">Transport</keyword>
<dbReference type="Proteomes" id="UP000250079">
    <property type="component" value="Chromosome"/>
</dbReference>
<accession>A0A2Z2NY69</accession>
<keyword evidence="7" id="KW-1185">Reference proteome</keyword>
<dbReference type="InterPro" id="IPR003593">
    <property type="entry name" value="AAA+_ATPase"/>
</dbReference>
<dbReference type="GO" id="GO:0022857">
    <property type="term" value="F:transmembrane transporter activity"/>
    <property type="evidence" value="ECO:0007669"/>
    <property type="project" value="TreeGrafter"/>
</dbReference>
<reference evidence="6 7" key="1">
    <citation type="submission" date="2016-12" db="EMBL/GenBank/DDBJ databases">
        <authorList>
            <person name="Song W.-J."/>
            <person name="Kurnit D.M."/>
        </authorList>
    </citation>
    <scope>NUCLEOTIDE SEQUENCE [LARGE SCALE GENOMIC DNA]</scope>
    <source>
        <strain evidence="6 7">IMCC3135</strain>
    </source>
</reference>
<dbReference type="GO" id="GO:0016887">
    <property type="term" value="F:ATP hydrolysis activity"/>
    <property type="evidence" value="ECO:0007669"/>
    <property type="project" value="InterPro"/>
</dbReference>
<dbReference type="EC" id="3.6.3.-" evidence="6"/>
<gene>
    <name evidence="6" type="primary">yknY</name>
    <name evidence="6" type="ORF">IMCC3135_30920</name>
</gene>
<keyword evidence="3 6" id="KW-0067">ATP-binding</keyword>
<evidence type="ECO:0000313" key="7">
    <source>
        <dbReference type="Proteomes" id="UP000250079"/>
    </source>
</evidence>
<dbReference type="InterPro" id="IPR027417">
    <property type="entry name" value="P-loop_NTPase"/>
</dbReference>
<dbReference type="InterPro" id="IPR017871">
    <property type="entry name" value="ABC_transporter-like_CS"/>
</dbReference>
<proteinExistence type="inferred from homology"/>
<dbReference type="CDD" id="cd03255">
    <property type="entry name" value="ABC_MJ0796_LolCDE_FtsE"/>
    <property type="match status" value="1"/>
</dbReference>
<evidence type="ECO:0000256" key="3">
    <source>
        <dbReference type="ARBA" id="ARBA00022840"/>
    </source>
</evidence>
<dbReference type="PROSITE" id="PS00211">
    <property type="entry name" value="ABC_TRANSPORTER_1"/>
    <property type="match status" value="1"/>
</dbReference>
<dbReference type="OrthoDB" id="66958at2"/>
<dbReference type="FunFam" id="3.40.50.300:FF:000032">
    <property type="entry name" value="Export ABC transporter ATP-binding protein"/>
    <property type="match status" value="1"/>
</dbReference>
<dbReference type="PANTHER" id="PTHR24220:SF86">
    <property type="entry name" value="ABC TRANSPORTER ABCH.1"/>
    <property type="match status" value="1"/>
</dbReference>
<protein>
    <submittedName>
        <fullName evidence="6">Putative ABC transporter ATP-binding protein YknY</fullName>
        <ecNumber evidence="6">3.6.3.-</ecNumber>
    </submittedName>
</protein>
<sequence>MISLTGINKSFQSGSVSVDVLHGVDLSIDAGEFVAIMGPSGSGKSTLLNLIACLDVFDSGEYRFAGEKVESLDSDGLAQLRGQGIGFVFQNFNLIGQFSALRNVELPLIYAGINRVERRARALEKLSHVGLADRVSHRPVELSGGQQQRVAIARALVNEPDVIIADEPTGSLDSETGLEIMQLFCTLHAQGKTIVMVTHEQEIADFASRIIRLKDGRIVDDRPGGNVRVLASADSSDADVKTEQVKRS</sequence>
<dbReference type="InterPro" id="IPR017911">
    <property type="entry name" value="MacB-like_ATP-bd"/>
</dbReference>
<organism evidence="6 7">
    <name type="scientific">Granulosicoccus antarcticus IMCC3135</name>
    <dbReference type="NCBI Taxonomy" id="1192854"/>
    <lineage>
        <taxon>Bacteria</taxon>
        <taxon>Pseudomonadati</taxon>
        <taxon>Pseudomonadota</taxon>
        <taxon>Gammaproteobacteria</taxon>
        <taxon>Chromatiales</taxon>
        <taxon>Granulosicoccaceae</taxon>
        <taxon>Granulosicoccus</taxon>
    </lineage>
</organism>
<name>A0A2Z2NY69_9GAMM</name>
<dbReference type="Pfam" id="PF00005">
    <property type="entry name" value="ABC_tran"/>
    <property type="match status" value="1"/>
</dbReference>
<evidence type="ECO:0000256" key="2">
    <source>
        <dbReference type="ARBA" id="ARBA00022741"/>
    </source>
</evidence>
<dbReference type="AlphaFoldDB" id="A0A2Z2NY69"/>
<dbReference type="KEGG" id="gai:IMCC3135_30920"/>
<dbReference type="InterPro" id="IPR015854">
    <property type="entry name" value="ABC_transpr_LolD-like"/>
</dbReference>
<feature type="domain" description="ABC transporter" evidence="5">
    <location>
        <begin position="2"/>
        <end position="240"/>
    </location>
</feature>
<keyword evidence="2" id="KW-0547">Nucleotide-binding</keyword>
<evidence type="ECO:0000313" key="6">
    <source>
        <dbReference type="EMBL" id="ASJ76233.1"/>
    </source>
</evidence>
<dbReference type="SUPFAM" id="SSF52540">
    <property type="entry name" value="P-loop containing nucleoside triphosphate hydrolases"/>
    <property type="match status" value="1"/>
</dbReference>
<dbReference type="SMART" id="SM00382">
    <property type="entry name" value="AAA"/>
    <property type="match status" value="1"/>
</dbReference>
<comment type="similarity">
    <text evidence="4">Belongs to the ABC transporter superfamily. Macrolide exporter (TC 3.A.1.122) family.</text>
</comment>
<keyword evidence="6" id="KW-0378">Hydrolase</keyword>
<dbReference type="GO" id="GO:0005886">
    <property type="term" value="C:plasma membrane"/>
    <property type="evidence" value="ECO:0007669"/>
    <property type="project" value="TreeGrafter"/>
</dbReference>
<dbReference type="PROSITE" id="PS50893">
    <property type="entry name" value="ABC_TRANSPORTER_2"/>
    <property type="match status" value="1"/>
</dbReference>
<dbReference type="GO" id="GO:1902495">
    <property type="term" value="C:transmembrane transporter complex"/>
    <property type="evidence" value="ECO:0007669"/>
    <property type="project" value="UniProtKB-ARBA"/>
</dbReference>